<dbReference type="PANTHER" id="PTHR22916">
    <property type="entry name" value="GLYCOSYLTRANSFERASE"/>
    <property type="match status" value="1"/>
</dbReference>
<sequence>MQLSIIVPVYNVEKYLPEFFRSLVRISPSVELLFINDGSTDGSERLIQKFCRSHKDLHARVISVENGGLGLARNIGLDNAEGDYIWFVDSDDVLDLRYLNKLLLFLTTRQPDMLQIDVEQFMDGEKVELSHGTPKFIQSSPEELFAELADARIENYAVGHIVRRDVYSKMNFSFPVGTTFEDVATKYRILSNCGTCYQTSFIFYWYRQRSDSIVHFASVKDTNDVFSIACQIEASTLPFSTTDKEKLVFRIFRLAYARTFDIRDHAEQVRRLRRKIKMTYIRVAKKQWHNLSVKNKMSLILMEADFFVLRSRYRQIVWGFRMFLKNRQG</sequence>
<evidence type="ECO:0000259" key="1">
    <source>
        <dbReference type="Pfam" id="PF00535"/>
    </source>
</evidence>
<dbReference type="RefSeq" id="WP_164506198.1">
    <property type="nucleotide sequence ID" value="NZ_JBHTOK010000072.1"/>
</dbReference>
<protein>
    <submittedName>
        <fullName evidence="2">Glycosyltransferase family 2 protein</fullName>
    </submittedName>
</protein>
<gene>
    <name evidence="2" type="ORF">ACFQ5K_09685</name>
</gene>
<dbReference type="CDD" id="cd00761">
    <property type="entry name" value="Glyco_tranf_GTA_type"/>
    <property type="match status" value="1"/>
</dbReference>
<reference evidence="3" key="1">
    <citation type="journal article" date="2019" name="Int. J. Syst. Evol. Microbiol.">
        <title>The Global Catalogue of Microorganisms (GCM) 10K type strain sequencing project: providing services to taxonomists for standard genome sequencing and annotation.</title>
        <authorList>
            <consortium name="The Broad Institute Genomics Platform"/>
            <consortium name="The Broad Institute Genome Sequencing Center for Infectious Disease"/>
            <person name="Wu L."/>
            <person name="Ma J."/>
        </authorList>
    </citation>
    <scope>NUCLEOTIDE SEQUENCE [LARGE SCALE GENOMIC DNA]</scope>
    <source>
        <strain evidence="3">CCM 8912</strain>
    </source>
</reference>
<comment type="caution">
    <text evidence="2">The sequence shown here is derived from an EMBL/GenBank/DDBJ whole genome shotgun (WGS) entry which is preliminary data.</text>
</comment>
<dbReference type="Proteomes" id="UP001597212">
    <property type="component" value="Unassembled WGS sequence"/>
</dbReference>
<evidence type="ECO:0000313" key="2">
    <source>
        <dbReference type="EMBL" id="MFD1441643.1"/>
    </source>
</evidence>
<dbReference type="InterPro" id="IPR029044">
    <property type="entry name" value="Nucleotide-diphossugar_trans"/>
</dbReference>
<dbReference type="SUPFAM" id="SSF53448">
    <property type="entry name" value="Nucleotide-diphospho-sugar transferases"/>
    <property type="match status" value="1"/>
</dbReference>
<accession>A0ABW4D0J6</accession>
<dbReference type="Gene3D" id="3.90.550.10">
    <property type="entry name" value="Spore Coat Polysaccharide Biosynthesis Protein SpsA, Chain A"/>
    <property type="match status" value="1"/>
</dbReference>
<dbReference type="EMBL" id="JBHTOK010000072">
    <property type="protein sequence ID" value="MFD1441643.1"/>
    <property type="molecule type" value="Genomic_DNA"/>
</dbReference>
<evidence type="ECO:0000313" key="3">
    <source>
        <dbReference type="Proteomes" id="UP001597212"/>
    </source>
</evidence>
<name>A0ABW4D0J6_9LACO</name>
<dbReference type="InterPro" id="IPR001173">
    <property type="entry name" value="Glyco_trans_2-like"/>
</dbReference>
<proteinExistence type="predicted"/>
<feature type="domain" description="Glycosyltransferase 2-like" evidence="1">
    <location>
        <begin position="4"/>
        <end position="124"/>
    </location>
</feature>
<organism evidence="2 3">
    <name type="scientific">Lacticaseibacillus hegangensis</name>
    <dbReference type="NCBI Taxonomy" id="2486010"/>
    <lineage>
        <taxon>Bacteria</taxon>
        <taxon>Bacillati</taxon>
        <taxon>Bacillota</taxon>
        <taxon>Bacilli</taxon>
        <taxon>Lactobacillales</taxon>
        <taxon>Lactobacillaceae</taxon>
        <taxon>Lacticaseibacillus</taxon>
    </lineage>
</organism>
<keyword evidence="3" id="KW-1185">Reference proteome</keyword>
<dbReference type="Pfam" id="PF00535">
    <property type="entry name" value="Glycos_transf_2"/>
    <property type="match status" value="1"/>
</dbReference>